<reference evidence="3 5" key="1">
    <citation type="submission" date="2017-06" db="EMBL/GenBank/DDBJ databases">
        <title>A platform for efficient transgenesis in Macrostomum lignano, a flatworm model organism for stem cell research.</title>
        <authorList>
            <person name="Berezikov E."/>
        </authorList>
    </citation>
    <scope>NUCLEOTIDE SEQUENCE [LARGE SCALE GENOMIC DNA]</scope>
    <source>
        <strain evidence="3">DV1</strain>
        <tissue evidence="3">Whole organism</tissue>
    </source>
</reference>
<dbReference type="SUPFAM" id="SSF101447">
    <property type="entry name" value="Formin homology 2 domain (FH2 domain)"/>
    <property type="match status" value="1"/>
</dbReference>
<sequence>MQPSLPPPPPPPPPPPVRCQSLRQYRAQQHQQQQVSHGDVISSTSDVIGSNSDVIRFNSDVIAAGVDETAGDAILSSRGTVRGHRRRVRDSLQALERQAAAVSDPAKDSAVSAAGACADLPASGVVLYITSLTVIRPTFEACQAVRRILHTHRVQFEERNLLFNRAWHAACSLRPPPLLFIDGALIGGRLEVERLNESGQLARLLAEQPRLPAGRPAVGPSACAGCGGLRHVICPACRGSRRQRVAAATASAAAAAASPADFRLRCTACEATGMAACPLCSSSAGSRAAASAAASSLSAPASLRGARRLSSCGAGGAARVRVIPAGLD</sequence>
<dbReference type="Pfam" id="PF23733">
    <property type="entry name" value="GRXCR1-2_C"/>
    <property type="match status" value="1"/>
</dbReference>
<dbReference type="EMBL" id="NIVC01001297">
    <property type="protein sequence ID" value="PAA69719.1"/>
    <property type="molecule type" value="Genomic_DNA"/>
</dbReference>
<protein>
    <recommendedName>
        <fullName evidence="2">Glutaredoxin domain-containing protein</fullName>
    </recommendedName>
</protein>
<dbReference type="EMBL" id="NIVC01000662">
    <property type="protein sequence ID" value="PAA78855.1"/>
    <property type="molecule type" value="Genomic_DNA"/>
</dbReference>
<feature type="region of interest" description="Disordered" evidence="1">
    <location>
        <begin position="1"/>
        <end position="43"/>
    </location>
</feature>
<evidence type="ECO:0000313" key="3">
    <source>
        <dbReference type="EMBL" id="PAA69719.1"/>
    </source>
</evidence>
<evidence type="ECO:0000313" key="5">
    <source>
        <dbReference type="Proteomes" id="UP000215902"/>
    </source>
</evidence>
<dbReference type="OrthoDB" id="423313at2759"/>
<proteinExistence type="predicted"/>
<dbReference type="Gene3D" id="3.40.30.10">
    <property type="entry name" value="Glutaredoxin"/>
    <property type="match status" value="1"/>
</dbReference>
<dbReference type="PROSITE" id="PS51354">
    <property type="entry name" value="GLUTAREDOXIN_2"/>
    <property type="match status" value="1"/>
</dbReference>
<dbReference type="PANTHER" id="PTHR46990">
    <property type="entry name" value="GLUTAREDOXIN DOMAIN-CONTAINING CYSTEINE-RICH PROTEIN 1"/>
    <property type="match status" value="1"/>
</dbReference>
<evidence type="ECO:0000256" key="1">
    <source>
        <dbReference type="SAM" id="MobiDB-lite"/>
    </source>
</evidence>
<accession>A0A267F9H8</accession>
<comment type="caution">
    <text evidence="3">The sequence shown here is derived from an EMBL/GenBank/DDBJ whole genome shotgun (WGS) entry which is preliminary data.</text>
</comment>
<dbReference type="Proteomes" id="UP000215902">
    <property type="component" value="Unassembled WGS sequence"/>
</dbReference>
<dbReference type="InterPro" id="IPR042797">
    <property type="entry name" value="GRXCR1"/>
</dbReference>
<feature type="compositionally biased region" description="Pro residues" evidence="1">
    <location>
        <begin position="1"/>
        <end position="17"/>
    </location>
</feature>
<dbReference type="SMR" id="A0A267F9H8"/>
<dbReference type="GO" id="GO:0007605">
    <property type="term" value="P:sensory perception of sound"/>
    <property type="evidence" value="ECO:0007669"/>
    <property type="project" value="InterPro"/>
</dbReference>
<dbReference type="InterPro" id="IPR002109">
    <property type="entry name" value="Glutaredoxin"/>
</dbReference>
<name>A0A267F9H8_9PLAT</name>
<organism evidence="3 5">
    <name type="scientific">Macrostomum lignano</name>
    <dbReference type="NCBI Taxonomy" id="282301"/>
    <lineage>
        <taxon>Eukaryota</taxon>
        <taxon>Metazoa</taxon>
        <taxon>Spiralia</taxon>
        <taxon>Lophotrochozoa</taxon>
        <taxon>Platyhelminthes</taxon>
        <taxon>Rhabditophora</taxon>
        <taxon>Macrostomorpha</taxon>
        <taxon>Macrostomida</taxon>
        <taxon>Macrostomidae</taxon>
        <taxon>Macrostomum</taxon>
    </lineage>
</organism>
<evidence type="ECO:0000259" key="2">
    <source>
        <dbReference type="Pfam" id="PF00462"/>
    </source>
</evidence>
<evidence type="ECO:0000313" key="4">
    <source>
        <dbReference type="EMBL" id="PAA78855.1"/>
    </source>
</evidence>
<dbReference type="AlphaFoldDB" id="A0A267F9H8"/>
<gene>
    <name evidence="3" type="ORF">BOX15_Mlig012020g2</name>
    <name evidence="4" type="ORF">BOX15_Mlig020514g2</name>
</gene>
<feature type="domain" description="Glutaredoxin" evidence="2">
    <location>
        <begin position="125"/>
        <end position="184"/>
    </location>
</feature>
<dbReference type="STRING" id="282301.A0A267F9H8"/>
<dbReference type="SUPFAM" id="SSF52833">
    <property type="entry name" value="Thioredoxin-like"/>
    <property type="match status" value="1"/>
</dbReference>
<dbReference type="Pfam" id="PF00462">
    <property type="entry name" value="Glutaredoxin"/>
    <property type="match status" value="1"/>
</dbReference>
<feature type="compositionally biased region" description="Low complexity" evidence="1">
    <location>
        <begin position="20"/>
        <end position="34"/>
    </location>
</feature>
<dbReference type="PANTHER" id="PTHR46990:SF1">
    <property type="entry name" value="GLUTAREDOXIN DOMAIN-CONTAINING CYSTEINE-RICH PROTEIN 1"/>
    <property type="match status" value="1"/>
</dbReference>
<dbReference type="InterPro" id="IPR036249">
    <property type="entry name" value="Thioredoxin-like_sf"/>
</dbReference>
<keyword evidence="5" id="KW-1185">Reference proteome</keyword>